<evidence type="ECO:0000256" key="1">
    <source>
        <dbReference type="ARBA" id="ARBA00002591"/>
    </source>
</evidence>
<keyword evidence="10" id="KW-1185">Reference proteome</keyword>
<dbReference type="GO" id="GO:0009279">
    <property type="term" value="C:cell outer membrane"/>
    <property type="evidence" value="ECO:0007669"/>
    <property type="project" value="UniProtKB-SubCell"/>
</dbReference>
<dbReference type="GO" id="GO:0071973">
    <property type="term" value="P:bacterial-type flagellum-dependent cell motility"/>
    <property type="evidence" value="ECO:0007669"/>
    <property type="project" value="InterPro"/>
</dbReference>
<sequence length="214" mass="22618">MTPISQLSLGHLRGSLLLAALALGCGAPAFAGSIWPTDQARERSMIADKKASGIGDILTIVVSETAIAQSSQSKKSSRDSSIEDAVQQFLYANSRALTHRGGLPGLKLGGSASYSGGGDISNTQSLSARAAVLVTDVLPNGNFVIEGTRIVTFSGETQYVVLHGLVRADDVGRDNTVASSNIADARVEFYSEGQLTDAQKRGWFAKLYEKLRPF</sequence>
<dbReference type="PRINTS" id="PR01008">
    <property type="entry name" value="FLGLRINGFLGH"/>
</dbReference>
<comment type="function">
    <text evidence="1 7">Assembles around the rod to form the L-ring and probably protects the motor/basal body from shearing forces during rotation.</text>
</comment>
<keyword evidence="9" id="KW-0969">Cilium</keyword>
<feature type="signal peptide" evidence="8">
    <location>
        <begin position="1"/>
        <end position="31"/>
    </location>
</feature>
<dbReference type="InterPro" id="IPR000527">
    <property type="entry name" value="Flag_Lring"/>
</dbReference>
<gene>
    <name evidence="7" type="primary">flgH</name>
    <name evidence="9" type="ordered locus">Oter_0395</name>
</gene>
<evidence type="ECO:0000256" key="5">
    <source>
        <dbReference type="ARBA" id="ARBA00023143"/>
    </source>
</evidence>
<evidence type="ECO:0000256" key="8">
    <source>
        <dbReference type="SAM" id="SignalP"/>
    </source>
</evidence>
<dbReference type="HOGENOM" id="CLU_069313_1_1_0"/>
<dbReference type="RefSeq" id="WP_012373223.1">
    <property type="nucleotide sequence ID" value="NC_010571.1"/>
</dbReference>
<dbReference type="Pfam" id="PF02107">
    <property type="entry name" value="FlgH"/>
    <property type="match status" value="1"/>
</dbReference>
<dbReference type="GO" id="GO:0003774">
    <property type="term" value="F:cytoskeletal motor activity"/>
    <property type="evidence" value="ECO:0007669"/>
    <property type="project" value="InterPro"/>
</dbReference>
<keyword evidence="5 7" id="KW-0975">Bacterial flagellum</keyword>
<dbReference type="HAMAP" id="MF_00415">
    <property type="entry name" value="FlgH"/>
    <property type="match status" value="1"/>
</dbReference>
<keyword evidence="9" id="KW-0282">Flagellum</keyword>
<dbReference type="GO" id="GO:0009427">
    <property type="term" value="C:bacterial-type flagellum basal body, distal rod, L ring"/>
    <property type="evidence" value="ECO:0007669"/>
    <property type="project" value="InterPro"/>
</dbReference>
<comment type="subcellular location">
    <subcellularLocation>
        <location evidence="7">Cell outer membrane</location>
    </subcellularLocation>
    <subcellularLocation>
        <location evidence="7">Bacterial flagellum basal body</location>
    </subcellularLocation>
</comment>
<evidence type="ECO:0000256" key="7">
    <source>
        <dbReference type="HAMAP-Rule" id="MF_00415"/>
    </source>
</evidence>
<dbReference type="PANTHER" id="PTHR34933">
    <property type="entry name" value="FLAGELLAR L-RING PROTEIN"/>
    <property type="match status" value="1"/>
</dbReference>
<proteinExistence type="inferred from homology"/>
<evidence type="ECO:0000256" key="6">
    <source>
        <dbReference type="ARBA" id="ARBA00023237"/>
    </source>
</evidence>
<reference evidence="9 10" key="1">
    <citation type="journal article" date="2011" name="J. Bacteriol.">
        <title>Genome sequence of the verrucomicrobium Opitutus terrae PB90-1, an abundant inhabitant of rice paddy soil ecosystems.</title>
        <authorList>
            <person name="van Passel M.W."/>
            <person name="Kant R."/>
            <person name="Palva A."/>
            <person name="Copeland A."/>
            <person name="Lucas S."/>
            <person name="Lapidus A."/>
            <person name="Glavina del Rio T."/>
            <person name="Pitluck S."/>
            <person name="Goltsman E."/>
            <person name="Clum A."/>
            <person name="Sun H."/>
            <person name="Schmutz J."/>
            <person name="Larimer F.W."/>
            <person name="Land M.L."/>
            <person name="Hauser L."/>
            <person name="Kyrpides N."/>
            <person name="Mikhailova N."/>
            <person name="Richardson P.P."/>
            <person name="Janssen P.H."/>
            <person name="de Vos W.M."/>
            <person name="Smidt H."/>
        </authorList>
    </citation>
    <scope>NUCLEOTIDE SEQUENCE [LARGE SCALE GENOMIC DNA]</scope>
    <source>
        <strain evidence="10">DSM 11246 / JCM 15787 / PB90-1</strain>
    </source>
</reference>
<comment type="similarity">
    <text evidence="2 7">Belongs to the FlgH family.</text>
</comment>
<keyword evidence="3 8" id="KW-0732">Signal</keyword>
<dbReference type="EMBL" id="CP001032">
    <property type="protein sequence ID" value="ACB73685.1"/>
    <property type="molecule type" value="Genomic_DNA"/>
</dbReference>
<dbReference type="Proteomes" id="UP000007013">
    <property type="component" value="Chromosome"/>
</dbReference>
<evidence type="ECO:0000313" key="10">
    <source>
        <dbReference type="Proteomes" id="UP000007013"/>
    </source>
</evidence>
<accession>B1ZR18</accession>
<dbReference type="AlphaFoldDB" id="B1ZR18"/>
<keyword evidence="6 7" id="KW-0998">Cell outer membrane</keyword>
<organism evidence="9 10">
    <name type="scientific">Opitutus terrae (strain DSM 11246 / JCM 15787 / PB90-1)</name>
    <dbReference type="NCBI Taxonomy" id="452637"/>
    <lineage>
        <taxon>Bacteria</taxon>
        <taxon>Pseudomonadati</taxon>
        <taxon>Verrucomicrobiota</taxon>
        <taxon>Opitutia</taxon>
        <taxon>Opitutales</taxon>
        <taxon>Opitutaceae</taxon>
        <taxon>Opitutus</taxon>
    </lineage>
</organism>
<name>B1ZR18_OPITP</name>
<dbReference type="STRING" id="452637.Oter_0395"/>
<dbReference type="eggNOG" id="COG2063">
    <property type="taxonomic scope" value="Bacteria"/>
</dbReference>
<evidence type="ECO:0000256" key="4">
    <source>
        <dbReference type="ARBA" id="ARBA00023136"/>
    </source>
</evidence>
<dbReference type="KEGG" id="ote:Oter_0395"/>
<protein>
    <recommendedName>
        <fullName evidence="7">Flagellar L-ring protein</fullName>
    </recommendedName>
    <alternativeName>
        <fullName evidence="7">Basal body L-ring protein</fullName>
    </alternativeName>
</protein>
<dbReference type="PANTHER" id="PTHR34933:SF1">
    <property type="entry name" value="FLAGELLAR L-RING PROTEIN"/>
    <property type="match status" value="1"/>
</dbReference>
<evidence type="ECO:0000313" key="9">
    <source>
        <dbReference type="EMBL" id="ACB73685.1"/>
    </source>
</evidence>
<comment type="subunit">
    <text evidence="7">The basal body constitutes a major portion of the flagellar organelle and consists of four rings (L,P,S, and M) mounted on a central rod.</text>
</comment>
<dbReference type="OrthoDB" id="9789227at2"/>
<feature type="chain" id="PRO_5008947972" description="Flagellar L-ring protein" evidence="8">
    <location>
        <begin position="32"/>
        <end position="214"/>
    </location>
</feature>
<evidence type="ECO:0000256" key="3">
    <source>
        <dbReference type="ARBA" id="ARBA00022729"/>
    </source>
</evidence>
<keyword evidence="4 7" id="KW-0472">Membrane</keyword>
<evidence type="ECO:0000256" key="2">
    <source>
        <dbReference type="ARBA" id="ARBA00006929"/>
    </source>
</evidence>
<keyword evidence="9" id="KW-0966">Cell projection</keyword>